<dbReference type="OrthoDB" id="7871744at2"/>
<reference evidence="3 4" key="1">
    <citation type="submission" date="2019-03" db="EMBL/GenBank/DDBJ databases">
        <title>Genomic analyses of the natural microbiome of Caenorhabditis elegans.</title>
        <authorList>
            <person name="Samuel B."/>
        </authorList>
    </citation>
    <scope>NUCLEOTIDE SEQUENCE [LARGE SCALE GENOMIC DNA]</scope>
    <source>
        <strain evidence="3 4">JUb89</strain>
    </source>
</reference>
<comment type="caution">
    <text evidence="3">The sequence shown here is derived from an EMBL/GenBank/DDBJ whole genome shotgun (WGS) entry which is preliminary data.</text>
</comment>
<evidence type="ECO:0000313" key="3">
    <source>
        <dbReference type="EMBL" id="TCM68028.1"/>
    </source>
</evidence>
<gene>
    <name evidence="3" type="ORF">EC844_10610</name>
</gene>
<protein>
    <submittedName>
        <fullName evidence="3">Uncharacterized protein DUF4377</fullName>
    </submittedName>
</protein>
<accession>A0A4V2R1D6</accession>
<dbReference type="AlphaFoldDB" id="A0A4V2R1D6"/>
<feature type="signal peptide" evidence="1">
    <location>
        <begin position="1"/>
        <end position="23"/>
    </location>
</feature>
<dbReference type="Pfam" id="PF14302">
    <property type="entry name" value="DUF4377"/>
    <property type="match status" value="1"/>
</dbReference>
<keyword evidence="4" id="KW-1185">Reference proteome</keyword>
<evidence type="ECO:0000313" key="4">
    <source>
        <dbReference type="Proteomes" id="UP000294963"/>
    </source>
</evidence>
<organism evidence="3 4">
    <name type="scientific">Acinetobacter calcoaceticus</name>
    <dbReference type="NCBI Taxonomy" id="471"/>
    <lineage>
        <taxon>Bacteria</taxon>
        <taxon>Pseudomonadati</taxon>
        <taxon>Pseudomonadota</taxon>
        <taxon>Gammaproteobacteria</taxon>
        <taxon>Moraxellales</taxon>
        <taxon>Moraxellaceae</taxon>
        <taxon>Acinetobacter</taxon>
        <taxon>Acinetobacter calcoaceticus/baumannii complex</taxon>
    </lineage>
</organism>
<name>A0A4V2R1D6_ACICA</name>
<feature type="chain" id="PRO_5020652117" evidence="1">
    <location>
        <begin position="24"/>
        <end position="136"/>
    </location>
</feature>
<keyword evidence="1" id="KW-0732">Signal</keyword>
<evidence type="ECO:0000259" key="2">
    <source>
        <dbReference type="Pfam" id="PF14302"/>
    </source>
</evidence>
<feature type="domain" description="DUF4377" evidence="2">
    <location>
        <begin position="47"/>
        <end position="135"/>
    </location>
</feature>
<evidence type="ECO:0000256" key="1">
    <source>
        <dbReference type="SAM" id="SignalP"/>
    </source>
</evidence>
<proteinExistence type="predicted"/>
<dbReference type="PROSITE" id="PS51257">
    <property type="entry name" value="PROKAR_LIPOPROTEIN"/>
    <property type="match status" value="1"/>
</dbReference>
<dbReference type="EMBL" id="SLVJ01000006">
    <property type="protein sequence ID" value="TCM68028.1"/>
    <property type="molecule type" value="Genomic_DNA"/>
</dbReference>
<dbReference type="InterPro" id="IPR025485">
    <property type="entry name" value="DUF4377"/>
</dbReference>
<dbReference type="Proteomes" id="UP000294963">
    <property type="component" value="Unassembled WGS sequence"/>
</dbReference>
<sequence length="136" mass="15102">MAKMILIGLIPLLLLGCSQPTPQQPVAETTNTEQEFEQPEETIYLQVAPDKVECAGYEGQSECLQVKRVNVARDGKVTVIDPDWGLFYESIQGYTHDPKKTAVLKIKVADIDYGQGEPPADAPLQSYVLQKIIQKK</sequence>